<sequence>MATPLPPHLAHYDAASSRLSIPYPLRLPLALTLAALSGSVLGLSQGGLEAGLRFQAENTHRQPTTKTGWYLYHKSKNYHTALGGVKEAFKMAGKLALWVGMFVTMEEGLDRGRAGAVRMARSFRTTVAEDDKLVEGSRDFLSTTLAGLGTAGLFSAWNRFPAATAVRTMKMGAKVGLLFGVAEDAVGLMRGRRVGYVDFIQRRLFGVAERESAAGLLTTAG</sequence>
<organism evidence="1 2">
    <name type="scientific">Elasticomyces elasticus</name>
    <dbReference type="NCBI Taxonomy" id="574655"/>
    <lineage>
        <taxon>Eukaryota</taxon>
        <taxon>Fungi</taxon>
        <taxon>Dikarya</taxon>
        <taxon>Ascomycota</taxon>
        <taxon>Pezizomycotina</taxon>
        <taxon>Dothideomycetes</taxon>
        <taxon>Dothideomycetidae</taxon>
        <taxon>Mycosphaerellales</taxon>
        <taxon>Teratosphaeriaceae</taxon>
        <taxon>Elasticomyces</taxon>
    </lineage>
</organism>
<accession>A0AAN7WEW7</accession>
<dbReference type="PANTHER" id="PTHR37852:SF1">
    <property type="entry name" value="HIG1 DOMAIN-CONTAINING PROTEIN"/>
    <property type="match status" value="1"/>
</dbReference>
<dbReference type="AlphaFoldDB" id="A0AAN7WEW7"/>
<dbReference type="PANTHER" id="PTHR37852">
    <property type="entry name" value="YALI0B21208P"/>
    <property type="match status" value="1"/>
</dbReference>
<evidence type="ECO:0000313" key="1">
    <source>
        <dbReference type="EMBL" id="KAK5705170.1"/>
    </source>
</evidence>
<dbReference type="Proteomes" id="UP001310594">
    <property type="component" value="Unassembled WGS sequence"/>
</dbReference>
<comment type="caution">
    <text evidence="1">The sequence shown here is derived from an EMBL/GenBank/DDBJ whole genome shotgun (WGS) entry which is preliminary data.</text>
</comment>
<name>A0AAN7WEW7_9PEZI</name>
<reference evidence="1" key="1">
    <citation type="submission" date="2023-08" db="EMBL/GenBank/DDBJ databases">
        <title>Black Yeasts Isolated from many extreme environments.</title>
        <authorList>
            <person name="Coleine C."/>
            <person name="Stajich J.E."/>
            <person name="Selbmann L."/>
        </authorList>
    </citation>
    <scope>NUCLEOTIDE SEQUENCE</scope>
    <source>
        <strain evidence="1">CCFEE 5810</strain>
    </source>
</reference>
<evidence type="ECO:0000313" key="2">
    <source>
        <dbReference type="Proteomes" id="UP001310594"/>
    </source>
</evidence>
<gene>
    <name evidence="1" type="ORF">LTR97_002287</name>
</gene>
<proteinExistence type="predicted"/>
<protein>
    <submittedName>
        <fullName evidence="1">Uncharacterized protein</fullName>
    </submittedName>
</protein>
<dbReference type="EMBL" id="JAVRQU010000003">
    <property type="protein sequence ID" value="KAK5705170.1"/>
    <property type="molecule type" value="Genomic_DNA"/>
</dbReference>